<dbReference type="Pfam" id="PF00126">
    <property type="entry name" value="HTH_1"/>
    <property type="match status" value="1"/>
</dbReference>
<keyword evidence="4" id="KW-0804">Transcription</keyword>
<gene>
    <name evidence="6" type="ORF">SAMN04489726_2807</name>
</gene>
<dbReference type="SUPFAM" id="SSF53850">
    <property type="entry name" value="Periplasmic binding protein-like II"/>
    <property type="match status" value="1"/>
</dbReference>
<evidence type="ECO:0000313" key="6">
    <source>
        <dbReference type="EMBL" id="SDM66699.1"/>
    </source>
</evidence>
<dbReference type="STRING" id="211114.SAMN04489726_2807"/>
<evidence type="ECO:0000259" key="5">
    <source>
        <dbReference type="PROSITE" id="PS50931"/>
    </source>
</evidence>
<dbReference type="GO" id="GO:0003700">
    <property type="term" value="F:DNA-binding transcription factor activity"/>
    <property type="evidence" value="ECO:0007669"/>
    <property type="project" value="InterPro"/>
</dbReference>
<dbReference type="eggNOG" id="COG0583">
    <property type="taxonomic scope" value="Bacteria"/>
</dbReference>
<dbReference type="AlphaFoldDB" id="A0A1G9V3I2"/>
<sequence length="293" mass="31198">MLLFREIARHGSLSAAARALGWTQPAISQHLRGLEREVAQPLVVREATGVRLTDAGTALLRHADALAARLAAAEDELAMLADLRSGRLRIAAFPSAAATVAPRLMTELTRRYPDLDVRLVEVEPPEALGLLRAGDCDLAIVFDHAPADTDLAVHPVRDDPVRVVLAADHPLAAQRTVDLAKLARDRWIAGCARCRDHLLRLSRRAGFEPDIRHETDDYVVVQNLVAAGFAVALLPRLALDAFTHPGVSVAPVRGGASRVVSAVTVAGSDGVPAIKAAIGLLRTAGGRTRSASR</sequence>
<dbReference type="EMBL" id="LT629701">
    <property type="protein sequence ID" value="SDM66699.1"/>
    <property type="molecule type" value="Genomic_DNA"/>
</dbReference>
<accession>A0A1G9V3I2</accession>
<dbReference type="GO" id="GO:0032993">
    <property type="term" value="C:protein-DNA complex"/>
    <property type="evidence" value="ECO:0007669"/>
    <property type="project" value="TreeGrafter"/>
</dbReference>
<dbReference type="OrthoDB" id="3673085at2"/>
<evidence type="ECO:0000256" key="3">
    <source>
        <dbReference type="ARBA" id="ARBA00023125"/>
    </source>
</evidence>
<dbReference type="PROSITE" id="PS50931">
    <property type="entry name" value="HTH_LYSR"/>
    <property type="match status" value="1"/>
</dbReference>
<dbReference type="CDD" id="cd08423">
    <property type="entry name" value="PBP2_LTTR_like_6"/>
    <property type="match status" value="1"/>
</dbReference>
<dbReference type="Proteomes" id="UP000183376">
    <property type="component" value="Chromosome I"/>
</dbReference>
<evidence type="ECO:0000313" key="7">
    <source>
        <dbReference type="Proteomes" id="UP000183376"/>
    </source>
</evidence>
<protein>
    <submittedName>
        <fullName evidence="6">ModE molybdate transport repressor domain-containing protein</fullName>
    </submittedName>
</protein>
<proteinExistence type="inferred from homology"/>
<name>A0A1G9V3I2_ALLAB</name>
<feature type="domain" description="HTH lysR-type" evidence="5">
    <location>
        <begin position="1"/>
        <end position="53"/>
    </location>
</feature>
<dbReference type="Gene3D" id="1.10.10.10">
    <property type="entry name" value="Winged helix-like DNA-binding domain superfamily/Winged helix DNA-binding domain"/>
    <property type="match status" value="1"/>
</dbReference>
<dbReference type="PANTHER" id="PTHR30346">
    <property type="entry name" value="TRANSCRIPTIONAL DUAL REGULATOR HCAR-RELATED"/>
    <property type="match status" value="1"/>
</dbReference>
<dbReference type="SUPFAM" id="SSF46785">
    <property type="entry name" value="Winged helix' DNA-binding domain"/>
    <property type="match status" value="1"/>
</dbReference>
<keyword evidence="7" id="KW-1185">Reference proteome</keyword>
<evidence type="ECO:0000256" key="2">
    <source>
        <dbReference type="ARBA" id="ARBA00023015"/>
    </source>
</evidence>
<keyword evidence="2" id="KW-0805">Transcription regulation</keyword>
<evidence type="ECO:0000256" key="4">
    <source>
        <dbReference type="ARBA" id="ARBA00023163"/>
    </source>
</evidence>
<organism evidence="6 7">
    <name type="scientific">Allokutzneria albata</name>
    <name type="common">Kibdelosporangium albatum</name>
    <dbReference type="NCBI Taxonomy" id="211114"/>
    <lineage>
        <taxon>Bacteria</taxon>
        <taxon>Bacillati</taxon>
        <taxon>Actinomycetota</taxon>
        <taxon>Actinomycetes</taxon>
        <taxon>Pseudonocardiales</taxon>
        <taxon>Pseudonocardiaceae</taxon>
        <taxon>Allokutzneria</taxon>
    </lineage>
</organism>
<dbReference type="Pfam" id="PF03466">
    <property type="entry name" value="LysR_substrate"/>
    <property type="match status" value="1"/>
</dbReference>
<reference evidence="6 7" key="1">
    <citation type="submission" date="2016-10" db="EMBL/GenBank/DDBJ databases">
        <authorList>
            <person name="de Groot N.N."/>
        </authorList>
    </citation>
    <scope>NUCLEOTIDE SEQUENCE [LARGE SCALE GENOMIC DNA]</scope>
    <source>
        <strain evidence="6 7">DSM 44149</strain>
    </source>
</reference>
<dbReference type="PANTHER" id="PTHR30346:SF29">
    <property type="entry name" value="LYSR SUBSTRATE-BINDING"/>
    <property type="match status" value="1"/>
</dbReference>
<evidence type="ECO:0000256" key="1">
    <source>
        <dbReference type="ARBA" id="ARBA00009437"/>
    </source>
</evidence>
<dbReference type="InterPro" id="IPR036390">
    <property type="entry name" value="WH_DNA-bd_sf"/>
</dbReference>
<dbReference type="GO" id="GO:0003677">
    <property type="term" value="F:DNA binding"/>
    <property type="evidence" value="ECO:0007669"/>
    <property type="project" value="UniProtKB-KW"/>
</dbReference>
<comment type="similarity">
    <text evidence="1">Belongs to the LysR transcriptional regulatory family.</text>
</comment>
<dbReference type="Gene3D" id="3.40.190.10">
    <property type="entry name" value="Periplasmic binding protein-like II"/>
    <property type="match status" value="2"/>
</dbReference>
<dbReference type="InterPro" id="IPR005119">
    <property type="entry name" value="LysR_subst-bd"/>
</dbReference>
<dbReference type="PRINTS" id="PR00039">
    <property type="entry name" value="HTHLYSR"/>
</dbReference>
<dbReference type="InterPro" id="IPR000847">
    <property type="entry name" value="LysR_HTH_N"/>
</dbReference>
<dbReference type="InterPro" id="IPR036388">
    <property type="entry name" value="WH-like_DNA-bd_sf"/>
</dbReference>
<keyword evidence="3" id="KW-0238">DNA-binding</keyword>